<dbReference type="Proteomes" id="UP000216871">
    <property type="component" value="Unassembled WGS sequence"/>
</dbReference>
<protein>
    <submittedName>
        <fullName evidence="1">Asparagine synthase</fullName>
    </submittedName>
</protein>
<keyword evidence="2" id="KW-1185">Reference proteome</keyword>
<dbReference type="InterPro" id="IPR041881">
    <property type="entry name" value="PqqD_sf"/>
</dbReference>
<gene>
    <name evidence="1" type="ORF">BMYO_0665</name>
</gene>
<sequence>MQTDDTMANTSLKDQISLYPKEGGAIVFVNDTGEYLQINEIGRIILDGLMHGKTVEDCTNEIAEEYRADRQIIVRDTERFLADMGKHVRL</sequence>
<proteinExistence type="predicted"/>
<name>A0A261FP48_9BIFI</name>
<reference evidence="1 2" key="1">
    <citation type="journal article" date="2017" name="BMC Genomics">
        <title>Comparative genomic and phylogenomic analyses of the Bifidobacteriaceae family.</title>
        <authorList>
            <person name="Lugli G.A."/>
            <person name="Milani C."/>
            <person name="Turroni F."/>
            <person name="Duranti S."/>
            <person name="Mancabelli L."/>
            <person name="Mangifesta M."/>
            <person name="Ferrario C."/>
            <person name="Modesto M."/>
            <person name="Mattarelli P."/>
            <person name="Jiri K."/>
            <person name="van Sinderen D."/>
            <person name="Ventura M."/>
        </authorList>
    </citation>
    <scope>NUCLEOTIDE SEQUENCE [LARGE SCALE GENOMIC DNA]</scope>
    <source>
        <strain evidence="1 2">DSM 100196</strain>
    </source>
</reference>
<evidence type="ECO:0000313" key="1">
    <source>
        <dbReference type="EMBL" id="OZG60868.1"/>
    </source>
</evidence>
<dbReference type="Pfam" id="PF05402">
    <property type="entry name" value="PqqD"/>
    <property type="match status" value="1"/>
</dbReference>
<evidence type="ECO:0000313" key="2">
    <source>
        <dbReference type="Proteomes" id="UP000216871"/>
    </source>
</evidence>
<accession>A0A261FP48</accession>
<dbReference type="RefSeq" id="WP_055427646.1">
    <property type="nucleotide sequence ID" value="NZ_MWWW01000005.1"/>
</dbReference>
<comment type="caution">
    <text evidence="1">The sequence shown here is derived from an EMBL/GenBank/DDBJ whole genome shotgun (WGS) entry which is preliminary data.</text>
</comment>
<dbReference type="Gene3D" id="1.10.10.1150">
    <property type="entry name" value="Coenzyme PQQ synthesis protein D (PqqD)"/>
    <property type="match status" value="1"/>
</dbReference>
<organism evidence="1 2">
    <name type="scientific">Bifidobacterium myosotis</name>
    <dbReference type="NCBI Taxonomy" id="1630166"/>
    <lineage>
        <taxon>Bacteria</taxon>
        <taxon>Bacillati</taxon>
        <taxon>Actinomycetota</taxon>
        <taxon>Actinomycetes</taxon>
        <taxon>Bifidobacteriales</taxon>
        <taxon>Bifidobacteriaceae</taxon>
        <taxon>Bifidobacterium</taxon>
    </lineage>
</organism>
<dbReference type="AlphaFoldDB" id="A0A261FP48"/>
<dbReference type="EMBL" id="MWWW01000005">
    <property type="protein sequence ID" value="OZG60868.1"/>
    <property type="molecule type" value="Genomic_DNA"/>
</dbReference>
<dbReference type="OrthoDB" id="3233150at2"/>
<dbReference type="InterPro" id="IPR008792">
    <property type="entry name" value="PQQD"/>
</dbReference>